<protein>
    <submittedName>
        <fullName evidence="2">Uncharacterized protein</fullName>
    </submittedName>
</protein>
<reference evidence="2 3" key="1">
    <citation type="submission" date="2018-07" db="EMBL/GenBank/DDBJ databases">
        <title>Genome sequence of Nitratireductor thuwali#1536.</title>
        <authorList>
            <person name="Michoud G."/>
            <person name="Merlino G."/>
            <person name="Sefrji F.O."/>
            <person name="Daffonchio D."/>
        </authorList>
    </citation>
    <scope>NUCLEOTIDE SEQUENCE [LARGE SCALE GENOMIC DNA]</scope>
    <source>
        <strain evidence="3">Nit1536</strain>
    </source>
</reference>
<feature type="signal peptide" evidence="1">
    <location>
        <begin position="1"/>
        <end position="24"/>
    </location>
</feature>
<evidence type="ECO:0000313" key="3">
    <source>
        <dbReference type="Proteomes" id="UP001342418"/>
    </source>
</evidence>
<dbReference type="Proteomes" id="UP001342418">
    <property type="component" value="Chromosome"/>
</dbReference>
<evidence type="ECO:0000313" key="2">
    <source>
        <dbReference type="EMBL" id="UUP18494.1"/>
    </source>
</evidence>
<dbReference type="RefSeq" id="WP_338530723.1">
    <property type="nucleotide sequence ID" value="NZ_CP030941.1"/>
</dbReference>
<proteinExistence type="predicted"/>
<keyword evidence="1" id="KW-0732">Signal</keyword>
<dbReference type="EMBL" id="CP030941">
    <property type="protein sequence ID" value="UUP18494.1"/>
    <property type="molecule type" value="Genomic_DNA"/>
</dbReference>
<sequence>MRGTTHSAVGIMLAAFFWPLGAQAQPAPSFEAECGALREKLAQLQPKDDELIVIDVVGSLTMVEHDGTLGYMAACEAPDPQVLCITYRINDYKVGDRVILSGGLNVIDEDHIRLDPCLHYPPEPQ</sequence>
<feature type="chain" id="PRO_5045110797" evidence="1">
    <location>
        <begin position="25"/>
        <end position="125"/>
    </location>
</feature>
<organism evidence="2 3">
    <name type="scientific">Nitratireductor thuwali</name>
    <dbReference type="NCBI Taxonomy" id="2267699"/>
    <lineage>
        <taxon>Bacteria</taxon>
        <taxon>Pseudomonadati</taxon>
        <taxon>Pseudomonadota</taxon>
        <taxon>Alphaproteobacteria</taxon>
        <taxon>Hyphomicrobiales</taxon>
        <taxon>Phyllobacteriaceae</taxon>
        <taxon>Nitratireductor</taxon>
    </lineage>
</organism>
<gene>
    <name evidence="2" type="ORF">NTH_02977</name>
</gene>
<accession>A0ABY5MNU5</accession>
<keyword evidence="3" id="KW-1185">Reference proteome</keyword>
<evidence type="ECO:0000256" key="1">
    <source>
        <dbReference type="SAM" id="SignalP"/>
    </source>
</evidence>
<name>A0ABY5MNU5_9HYPH</name>